<accession>A0A2Z7AE99</accession>
<dbReference type="AlphaFoldDB" id="A0A2Z7AE99"/>
<evidence type="ECO:0000256" key="1">
    <source>
        <dbReference type="SAM" id="MobiDB-lite"/>
    </source>
</evidence>
<organism evidence="2 3">
    <name type="scientific">Dorcoceras hygrometricum</name>
    <dbReference type="NCBI Taxonomy" id="472368"/>
    <lineage>
        <taxon>Eukaryota</taxon>
        <taxon>Viridiplantae</taxon>
        <taxon>Streptophyta</taxon>
        <taxon>Embryophyta</taxon>
        <taxon>Tracheophyta</taxon>
        <taxon>Spermatophyta</taxon>
        <taxon>Magnoliopsida</taxon>
        <taxon>eudicotyledons</taxon>
        <taxon>Gunneridae</taxon>
        <taxon>Pentapetalae</taxon>
        <taxon>asterids</taxon>
        <taxon>lamiids</taxon>
        <taxon>Lamiales</taxon>
        <taxon>Gesneriaceae</taxon>
        <taxon>Didymocarpoideae</taxon>
        <taxon>Trichosporeae</taxon>
        <taxon>Loxocarpinae</taxon>
        <taxon>Dorcoceras</taxon>
    </lineage>
</organism>
<gene>
    <name evidence="2" type="ORF">F511_23121</name>
</gene>
<dbReference type="Proteomes" id="UP000250235">
    <property type="component" value="Unassembled WGS sequence"/>
</dbReference>
<name>A0A2Z7AE99_9LAMI</name>
<feature type="region of interest" description="Disordered" evidence="1">
    <location>
        <begin position="1"/>
        <end position="48"/>
    </location>
</feature>
<evidence type="ECO:0000313" key="3">
    <source>
        <dbReference type="Proteomes" id="UP000250235"/>
    </source>
</evidence>
<reference evidence="2 3" key="1">
    <citation type="journal article" date="2015" name="Proc. Natl. Acad. Sci. U.S.A.">
        <title>The resurrection genome of Boea hygrometrica: A blueprint for survival of dehydration.</title>
        <authorList>
            <person name="Xiao L."/>
            <person name="Yang G."/>
            <person name="Zhang L."/>
            <person name="Yang X."/>
            <person name="Zhao S."/>
            <person name="Ji Z."/>
            <person name="Zhou Q."/>
            <person name="Hu M."/>
            <person name="Wang Y."/>
            <person name="Chen M."/>
            <person name="Xu Y."/>
            <person name="Jin H."/>
            <person name="Xiao X."/>
            <person name="Hu G."/>
            <person name="Bao F."/>
            <person name="Hu Y."/>
            <person name="Wan P."/>
            <person name="Li L."/>
            <person name="Deng X."/>
            <person name="Kuang T."/>
            <person name="Xiang C."/>
            <person name="Zhu J.K."/>
            <person name="Oliver M.J."/>
            <person name="He Y."/>
        </authorList>
    </citation>
    <scope>NUCLEOTIDE SEQUENCE [LARGE SCALE GENOMIC DNA]</scope>
    <source>
        <strain evidence="3">cv. XS01</strain>
    </source>
</reference>
<keyword evidence="3" id="KW-1185">Reference proteome</keyword>
<sequence length="87" mass="9284">MSTHSARSRSRVGHDEEEEVESGRQRFRPSGQQFKKKSGSGSSGLGSSISSGYRAEFCGFCDGKNPSTQCVGVQGSCNLCGQYGHFA</sequence>
<feature type="compositionally biased region" description="Basic residues" evidence="1">
    <location>
        <begin position="1"/>
        <end position="11"/>
    </location>
</feature>
<dbReference type="EMBL" id="KV016704">
    <property type="protein sequence ID" value="KZV19347.1"/>
    <property type="molecule type" value="Genomic_DNA"/>
</dbReference>
<protein>
    <recommendedName>
        <fullName evidence="4">CCHC-type domain-containing protein</fullName>
    </recommendedName>
</protein>
<proteinExistence type="predicted"/>
<evidence type="ECO:0008006" key="4">
    <source>
        <dbReference type="Google" id="ProtNLM"/>
    </source>
</evidence>
<evidence type="ECO:0000313" key="2">
    <source>
        <dbReference type="EMBL" id="KZV19347.1"/>
    </source>
</evidence>